<evidence type="ECO:0000313" key="1">
    <source>
        <dbReference type="EMBL" id="KIM66716.1"/>
    </source>
</evidence>
<sequence>MYKMNFGSAHLNSVTNLAEDSVTRDHEFHLVAFSFRRALHHCCFGHSQQPSGGLSLVLVIGKKVVIRHATPVRPQSTSDTIYWAHKFLFQRATGP</sequence>
<dbReference type="AlphaFoldDB" id="A0A0C3EFL7"/>
<keyword evidence="2" id="KW-1185">Reference proteome</keyword>
<evidence type="ECO:0000313" key="2">
    <source>
        <dbReference type="Proteomes" id="UP000053989"/>
    </source>
</evidence>
<reference evidence="1 2" key="1">
    <citation type="submission" date="2014-04" db="EMBL/GenBank/DDBJ databases">
        <authorList>
            <consortium name="DOE Joint Genome Institute"/>
            <person name="Kuo A."/>
            <person name="Kohler A."/>
            <person name="Nagy L.G."/>
            <person name="Floudas D."/>
            <person name="Copeland A."/>
            <person name="Barry K.W."/>
            <person name="Cichocki N."/>
            <person name="Veneault-Fourrey C."/>
            <person name="LaButti K."/>
            <person name="Lindquist E.A."/>
            <person name="Lipzen A."/>
            <person name="Lundell T."/>
            <person name="Morin E."/>
            <person name="Murat C."/>
            <person name="Sun H."/>
            <person name="Tunlid A."/>
            <person name="Henrissat B."/>
            <person name="Grigoriev I.V."/>
            <person name="Hibbett D.S."/>
            <person name="Martin F."/>
            <person name="Nordberg H.P."/>
            <person name="Cantor M.N."/>
            <person name="Hua S.X."/>
        </authorList>
    </citation>
    <scope>NUCLEOTIDE SEQUENCE [LARGE SCALE GENOMIC DNA]</scope>
    <source>
        <strain evidence="1 2">Foug A</strain>
    </source>
</reference>
<dbReference type="Proteomes" id="UP000053989">
    <property type="component" value="Unassembled WGS sequence"/>
</dbReference>
<protein>
    <submittedName>
        <fullName evidence="1">Uncharacterized protein</fullName>
    </submittedName>
</protein>
<organism evidence="1 2">
    <name type="scientific">Scleroderma citrinum Foug A</name>
    <dbReference type="NCBI Taxonomy" id="1036808"/>
    <lineage>
        <taxon>Eukaryota</taxon>
        <taxon>Fungi</taxon>
        <taxon>Dikarya</taxon>
        <taxon>Basidiomycota</taxon>
        <taxon>Agaricomycotina</taxon>
        <taxon>Agaricomycetes</taxon>
        <taxon>Agaricomycetidae</taxon>
        <taxon>Boletales</taxon>
        <taxon>Sclerodermatineae</taxon>
        <taxon>Sclerodermataceae</taxon>
        <taxon>Scleroderma</taxon>
    </lineage>
</organism>
<name>A0A0C3EFL7_9AGAM</name>
<accession>A0A0C3EFL7</accession>
<dbReference type="EMBL" id="KN822016">
    <property type="protein sequence ID" value="KIM66716.1"/>
    <property type="molecule type" value="Genomic_DNA"/>
</dbReference>
<reference evidence="2" key="2">
    <citation type="submission" date="2015-01" db="EMBL/GenBank/DDBJ databases">
        <title>Evolutionary Origins and Diversification of the Mycorrhizal Mutualists.</title>
        <authorList>
            <consortium name="DOE Joint Genome Institute"/>
            <consortium name="Mycorrhizal Genomics Consortium"/>
            <person name="Kohler A."/>
            <person name="Kuo A."/>
            <person name="Nagy L.G."/>
            <person name="Floudas D."/>
            <person name="Copeland A."/>
            <person name="Barry K.W."/>
            <person name="Cichocki N."/>
            <person name="Veneault-Fourrey C."/>
            <person name="LaButti K."/>
            <person name="Lindquist E.A."/>
            <person name="Lipzen A."/>
            <person name="Lundell T."/>
            <person name="Morin E."/>
            <person name="Murat C."/>
            <person name="Riley R."/>
            <person name="Ohm R."/>
            <person name="Sun H."/>
            <person name="Tunlid A."/>
            <person name="Henrissat B."/>
            <person name="Grigoriev I.V."/>
            <person name="Hibbett D.S."/>
            <person name="Martin F."/>
        </authorList>
    </citation>
    <scope>NUCLEOTIDE SEQUENCE [LARGE SCALE GENOMIC DNA]</scope>
    <source>
        <strain evidence="2">Foug A</strain>
    </source>
</reference>
<proteinExistence type="predicted"/>
<dbReference type="InParanoid" id="A0A0C3EFL7"/>
<dbReference type="HOGENOM" id="CLU_2374014_0_0_1"/>
<gene>
    <name evidence="1" type="ORF">SCLCIDRAFT_294549</name>
</gene>